<sequence>MICLVDDPELFNSYPWGQMVYEDLVKEWAHMFNRIKGPGFAHLKVRTFPFAIQAWVLKCLMSEFSAVLARSAFDYLVVFFWHLPFMRITPVAGELEKDYFKSARALHTTTSLSYVLNKVDGDENVPGFLNLNLAFKKLDRKKDTMWEKVVHVGGEGDMYGGG</sequence>
<dbReference type="EMBL" id="BAABME010000974">
    <property type="protein sequence ID" value="GAA0146716.1"/>
    <property type="molecule type" value="Genomic_DNA"/>
</dbReference>
<accession>A0AAV3P5T0</accession>
<protein>
    <recommendedName>
        <fullName evidence="3">DUF1985 domain-containing protein</fullName>
    </recommendedName>
</protein>
<comment type="caution">
    <text evidence="1">The sequence shown here is derived from an EMBL/GenBank/DDBJ whole genome shotgun (WGS) entry which is preliminary data.</text>
</comment>
<evidence type="ECO:0000313" key="1">
    <source>
        <dbReference type="EMBL" id="GAA0146716.1"/>
    </source>
</evidence>
<evidence type="ECO:0008006" key="3">
    <source>
        <dbReference type="Google" id="ProtNLM"/>
    </source>
</evidence>
<dbReference type="Proteomes" id="UP001454036">
    <property type="component" value="Unassembled WGS sequence"/>
</dbReference>
<evidence type="ECO:0000313" key="2">
    <source>
        <dbReference type="Proteomes" id="UP001454036"/>
    </source>
</evidence>
<keyword evidence="2" id="KW-1185">Reference proteome</keyword>
<gene>
    <name evidence="1" type="ORF">LIER_06604</name>
</gene>
<organism evidence="1 2">
    <name type="scientific">Lithospermum erythrorhizon</name>
    <name type="common">Purple gromwell</name>
    <name type="synonym">Lithospermum officinale var. erythrorhizon</name>
    <dbReference type="NCBI Taxonomy" id="34254"/>
    <lineage>
        <taxon>Eukaryota</taxon>
        <taxon>Viridiplantae</taxon>
        <taxon>Streptophyta</taxon>
        <taxon>Embryophyta</taxon>
        <taxon>Tracheophyta</taxon>
        <taxon>Spermatophyta</taxon>
        <taxon>Magnoliopsida</taxon>
        <taxon>eudicotyledons</taxon>
        <taxon>Gunneridae</taxon>
        <taxon>Pentapetalae</taxon>
        <taxon>asterids</taxon>
        <taxon>lamiids</taxon>
        <taxon>Boraginales</taxon>
        <taxon>Boraginaceae</taxon>
        <taxon>Boraginoideae</taxon>
        <taxon>Lithospermeae</taxon>
        <taxon>Lithospermum</taxon>
    </lineage>
</organism>
<name>A0AAV3P5T0_LITER</name>
<reference evidence="1 2" key="1">
    <citation type="submission" date="2024-01" db="EMBL/GenBank/DDBJ databases">
        <title>The complete chloroplast genome sequence of Lithospermum erythrorhizon: insights into the phylogenetic relationship among Boraginaceae species and the maternal lineages of purple gromwells.</title>
        <authorList>
            <person name="Okada T."/>
            <person name="Watanabe K."/>
        </authorList>
    </citation>
    <scope>NUCLEOTIDE SEQUENCE [LARGE SCALE GENOMIC DNA]</scope>
</reference>
<proteinExistence type="predicted"/>
<dbReference type="AlphaFoldDB" id="A0AAV3P5T0"/>